<dbReference type="PANTHER" id="PTHR43235">
    <property type="entry name" value="GLUTAMINE AMIDOTRANSFERASE PB2B2.05-RELATED"/>
    <property type="match status" value="1"/>
</dbReference>
<dbReference type="EMBL" id="JAMPKM010000002">
    <property type="protein sequence ID" value="MEP0816353.1"/>
    <property type="molecule type" value="Genomic_DNA"/>
</dbReference>
<evidence type="ECO:0000313" key="1">
    <source>
        <dbReference type="EMBL" id="MEP0816353.1"/>
    </source>
</evidence>
<organism evidence="1 2">
    <name type="scientific">Trichocoleus desertorum GB2-A4</name>
    <dbReference type="NCBI Taxonomy" id="2933944"/>
    <lineage>
        <taxon>Bacteria</taxon>
        <taxon>Bacillati</taxon>
        <taxon>Cyanobacteriota</taxon>
        <taxon>Cyanophyceae</taxon>
        <taxon>Leptolyngbyales</taxon>
        <taxon>Trichocoleusaceae</taxon>
        <taxon>Trichocoleus</taxon>
    </lineage>
</organism>
<dbReference type="InterPro" id="IPR029062">
    <property type="entry name" value="Class_I_gatase-like"/>
</dbReference>
<dbReference type="Proteomes" id="UP001464891">
    <property type="component" value="Unassembled WGS sequence"/>
</dbReference>
<keyword evidence="2" id="KW-1185">Reference proteome</keyword>
<dbReference type="Gene3D" id="3.40.50.880">
    <property type="match status" value="1"/>
</dbReference>
<dbReference type="GO" id="GO:0016787">
    <property type="term" value="F:hydrolase activity"/>
    <property type="evidence" value="ECO:0007669"/>
    <property type="project" value="UniProtKB-KW"/>
</dbReference>
<dbReference type="SUPFAM" id="SSF52317">
    <property type="entry name" value="Class I glutamine amidotransferase-like"/>
    <property type="match status" value="1"/>
</dbReference>
<dbReference type="PROSITE" id="PS51273">
    <property type="entry name" value="GATASE_TYPE_1"/>
    <property type="match status" value="1"/>
</dbReference>
<dbReference type="PANTHER" id="PTHR43235:SF1">
    <property type="entry name" value="GLUTAMINE AMIDOTRANSFERASE PB2B2.05-RELATED"/>
    <property type="match status" value="1"/>
</dbReference>
<dbReference type="InterPro" id="IPR011697">
    <property type="entry name" value="Peptidase_C26"/>
</dbReference>
<protein>
    <submittedName>
        <fullName evidence="1">Gamma-glutamyl-gamma-aminobutyrate hydrolase family protein</fullName>
    </submittedName>
</protein>
<dbReference type="Pfam" id="PF07722">
    <property type="entry name" value="Peptidase_C26"/>
    <property type="match status" value="1"/>
</dbReference>
<keyword evidence="1" id="KW-0378">Hydrolase</keyword>
<gene>
    <name evidence="1" type="ORF">NC998_04515</name>
</gene>
<comment type="caution">
    <text evidence="1">The sequence shown here is derived from an EMBL/GenBank/DDBJ whole genome shotgun (WGS) entry which is preliminary data.</text>
</comment>
<reference evidence="1 2" key="1">
    <citation type="submission" date="2022-04" db="EMBL/GenBank/DDBJ databases">
        <title>Positive selection, recombination, and allopatry shape intraspecific diversity of widespread and dominant cyanobacteria.</title>
        <authorList>
            <person name="Wei J."/>
            <person name="Shu W."/>
            <person name="Hu C."/>
        </authorList>
    </citation>
    <scope>NUCLEOTIDE SEQUENCE [LARGE SCALE GENOMIC DNA]</scope>
    <source>
        <strain evidence="1 2">GB2-A4</strain>
    </source>
</reference>
<name>A0ABV0J520_9CYAN</name>
<sequence>MLFPLPSPNSITKPPIIGITTSCKNETGHYSLFSNYIDAVRRAGGVPVLLTPGEMHQARILDFVDGLLFSGGGDIDPAEYEGSSHPSIYRVNAERDAFELGLANLALKTSIPMLGICRGLEIFMVVSGGQLVPHIPDEFGNTVIHRADQSHCAKHPVQLVPRTRLATLLHRETEINVVSWHHQAARSAPPGWRVAAQAPDGVIEALEHQHHPWAIAVQWHPELAPEDSGQQRIFKAFVQAASQPQVVALPQPASN</sequence>
<dbReference type="InterPro" id="IPR044668">
    <property type="entry name" value="PuuD-like"/>
</dbReference>
<dbReference type="RefSeq" id="WP_190433667.1">
    <property type="nucleotide sequence ID" value="NZ_JAMPKM010000002.1"/>
</dbReference>
<proteinExistence type="predicted"/>
<evidence type="ECO:0000313" key="2">
    <source>
        <dbReference type="Proteomes" id="UP001464891"/>
    </source>
</evidence>
<dbReference type="CDD" id="cd01745">
    <property type="entry name" value="GATase1_2"/>
    <property type="match status" value="1"/>
</dbReference>
<accession>A0ABV0J520</accession>